<gene>
    <name evidence="2" type="ORF">MAIC_39920</name>
</gene>
<proteinExistence type="predicted"/>
<dbReference type="Gene3D" id="3.40.50.1820">
    <property type="entry name" value="alpha/beta hydrolase"/>
    <property type="match status" value="1"/>
</dbReference>
<dbReference type="InterPro" id="IPR029058">
    <property type="entry name" value="AB_hydrolase_fold"/>
</dbReference>
<dbReference type="KEGG" id="maic:MAIC_39920"/>
<evidence type="ECO:0000259" key="1">
    <source>
        <dbReference type="Pfam" id="PF00561"/>
    </source>
</evidence>
<name>A0AAD1HQN6_9MYCO</name>
<sequence>MDLFVRASGPVDAPAIVFLHGGIMSGWTWNPVVARLPHYRCLVPDLPQYGRSFQAGPFEMGRAAGMVAELIRARVETGRAHVVGYSLGAQVGVQLLATEPHLVDRAVLSSTVVNTLPAVQLTRKLAGMFARTAALRWLLINRYWDAGYAVQNESYEQDARLNAGAHFAHIAESSAGFTIPAGLQKSFAPSLFVTGTGEMRALHRCAALLARSMPHGVDRVATGMRHDWPLHHPDLFARVADAWLTGGRLPAELAARPVRGRQGRRHGRSRR</sequence>
<feature type="domain" description="AB hydrolase-1" evidence="1">
    <location>
        <begin position="14"/>
        <end position="117"/>
    </location>
</feature>
<keyword evidence="3" id="KW-1185">Reference proteome</keyword>
<dbReference type="Pfam" id="PF00561">
    <property type="entry name" value="Abhydrolase_1"/>
    <property type="match status" value="1"/>
</dbReference>
<dbReference type="InterPro" id="IPR050228">
    <property type="entry name" value="Carboxylesterase_BioH"/>
</dbReference>
<keyword evidence="2" id="KW-0378">Hydrolase</keyword>
<reference evidence="2 3" key="1">
    <citation type="journal article" date="2019" name="Emerg. Microbes Infect.">
        <title>Comprehensive subspecies identification of 175 nontuberculous mycobacteria species based on 7547 genomic profiles.</title>
        <authorList>
            <person name="Matsumoto Y."/>
            <person name="Kinjo T."/>
            <person name="Motooka D."/>
            <person name="Nabeya D."/>
            <person name="Jung N."/>
            <person name="Uechi K."/>
            <person name="Horii T."/>
            <person name="Iida T."/>
            <person name="Fujita J."/>
            <person name="Nakamura S."/>
        </authorList>
    </citation>
    <scope>NUCLEOTIDE SEQUENCE [LARGE SCALE GENOMIC DNA]</scope>
    <source>
        <strain evidence="2 3">JCM 6376</strain>
    </source>
</reference>
<accession>A0AAD1HQN6</accession>
<dbReference type="AlphaFoldDB" id="A0AAD1HQN6"/>
<dbReference type="RefSeq" id="WP_115321497.1">
    <property type="nucleotide sequence ID" value="NZ_AP022561.1"/>
</dbReference>
<organism evidence="2 3">
    <name type="scientific">Mycolicibacterium aichiense</name>
    <dbReference type="NCBI Taxonomy" id="1799"/>
    <lineage>
        <taxon>Bacteria</taxon>
        <taxon>Bacillati</taxon>
        <taxon>Actinomycetota</taxon>
        <taxon>Actinomycetes</taxon>
        <taxon>Mycobacteriales</taxon>
        <taxon>Mycobacteriaceae</taxon>
        <taxon>Mycolicibacterium</taxon>
    </lineage>
</organism>
<dbReference type="GO" id="GO:0016787">
    <property type="term" value="F:hydrolase activity"/>
    <property type="evidence" value="ECO:0007669"/>
    <property type="project" value="UniProtKB-KW"/>
</dbReference>
<dbReference type="InterPro" id="IPR000073">
    <property type="entry name" value="AB_hydrolase_1"/>
</dbReference>
<dbReference type="EMBL" id="AP022561">
    <property type="protein sequence ID" value="BBX09189.1"/>
    <property type="molecule type" value="Genomic_DNA"/>
</dbReference>
<evidence type="ECO:0000313" key="3">
    <source>
        <dbReference type="Proteomes" id="UP000467327"/>
    </source>
</evidence>
<dbReference type="PANTHER" id="PTHR43194">
    <property type="entry name" value="HYDROLASE ALPHA/BETA FOLD FAMILY"/>
    <property type="match status" value="1"/>
</dbReference>
<protein>
    <submittedName>
        <fullName evidence="2">Alpha/beta hydrolase</fullName>
    </submittedName>
</protein>
<dbReference type="Proteomes" id="UP000467327">
    <property type="component" value="Chromosome"/>
</dbReference>
<dbReference type="PANTHER" id="PTHR43194:SF5">
    <property type="entry name" value="PIMELOYL-[ACYL-CARRIER PROTEIN] METHYL ESTER ESTERASE"/>
    <property type="match status" value="1"/>
</dbReference>
<evidence type="ECO:0000313" key="2">
    <source>
        <dbReference type="EMBL" id="BBX09189.1"/>
    </source>
</evidence>
<dbReference type="SUPFAM" id="SSF53474">
    <property type="entry name" value="alpha/beta-Hydrolases"/>
    <property type="match status" value="1"/>
</dbReference>